<proteinExistence type="predicted"/>
<dbReference type="Proteomes" id="UP000577419">
    <property type="component" value="Unassembled WGS sequence"/>
</dbReference>
<accession>A0A7J4IVY9</accession>
<dbReference type="EMBL" id="DUFG01000005">
    <property type="protein sequence ID" value="HIH07887.1"/>
    <property type="molecule type" value="Genomic_DNA"/>
</dbReference>
<gene>
    <name evidence="1" type="ORF">HA237_00785</name>
    <name evidence="2" type="ORF">J4224_01925</name>
</gene>
<dbReference type="AlphaFoldDB" id="A0A7J4IVY9"/>
<evidence type="ECO:0000313" key="1">
    <source>
        <dbReference type="EMBL" id="HIH07887.1"/>
    </source>
</evidence>
<comment type="caution">
    <text evidence="1">The sequence shown here is derived from an EMBL/GenBank/DDBJ whole genome shotgun (WGS) entry which is preliminary data.</text>
</comment>
<evidence type="ECO:0000313" key="2">
    <source>
        <dbReference type="EMBL" id="MBS3059164.1"/>
    </source>
</evidence>
<dbReference type="EMBL" id="JAGVWF010000027">
    <property type="protein sequence ID" value="MBS3059164.1"/>
    <property type="molecule type" value="Genomic_DNA"/>
</dbReference>
<reference evidence="2" key="3">
    <citation type="submission" date="2021-05" db="EMBL/GenBank/DDBJ databases">
        <title>Protein family content uncovers lineage relationships and bacterial pathway maintenance mechanisms in DPANN archaea.</title>
        <authorList>
            <person name="Castelle C.J."/>
            <person name="Meheust R."/>
            <person name="Jaffe A.L."/>
            <person name="Seitz K."/>
            <person name="Gong X."/>
            <person name="Baker B.J."/>
            <person name="Banfield J.F."/>
        </authorList>
    </citation>
    <scope>NUCLEOTIDE SEQUENCE</scope>
    <source>
        <strain evidence="2">RIFCSPHIGHO2_01_FULL_GW2011_AR10_43_9</strain>
    </source>
</reference>
<protein>
    <submittedName>
        <fullName evidence="1">Uncharacterized protein</fullName>
    </submittedName>
</protein>
<evidence type="ECO:0000313" key="3">
    <source>
        <dbReference type="Proteomes" id="UP000577419"/>
    </source>
</evidence>
<dbReference type="Proteomes" id="UP000683213">
    <property type="component" value="Unassembled WGS sequence"/>
</dbReference>
<organism evidence="1 3">
    <name type="scientific">Candidatus Iainarchaeum sp</name>
    <dbReference type="NCBI Taxonomy" id="3101447"/>
    <lineage>
        <taxon>Archaea</taxon>
        <taxon>Candidatus Iainarchaeota</taxon>
        <taxon>Candidatus Iainarchaeia</taxon>
        <taxon>Candidatus Iainarchaeales</taxon>
        <taxon>Candidatus Iainarchaeaceae</taxon>
        <taxon>Candidatus Iainarchaeum</taxon>
    </lineage>
</organism>
<reference evidence="2" key="2">
    <citation type="submission" date="2021-03" db="EMBL/GenBank/DDBJ databases">
        <authorList>
            <person name="Jaffe A."/>
        </authorList>
    </citation>
    <scope>NUCLEOTIDE SEQUENCE</scope>
    <source>
        <strain evidence="2">RIFCSPHIGHO2_01_FULL_GW2011_AR10_43_9</strain>
    </source>
</reference>
<name>A0A7J4IVY9_9ARCH</name>
<reference evidence="1" key="1">
    <citation type="journal article" date="2020" name="bioRxiv">
        <title>A rank-normalized archaeal taxonomy based on genome phylogeny resolves widespread incomplete and uneven classifications.</title>
        <authorList>
            <person name="Rinke C."/>
            <person name="Chuvochina M."/>
            <person name="Mussig A.J."/>
            <person name="Chaumeil P.-A."/>
            <person name="Waite D.W."/>
            <person name="Whitman W.B."/>
            <person name="Parks D.H."/>
            <person name="Hugenholtz P."/>
        </authorList>
    </citation>
    <scope>NUCLEOTIDE SEQUENCE</scope>
    <source>
        <strain evidence="1">UBA10011</strain>
    </source>
</reference>
<sequence length="130" mass="14865">MGNENLAAIVGTILIVAVSGCTTIDNSKKWVSVEPVQCGGNAWEIDYFINNCEQRYPEEEEEDLIRFYFEKNSVETFDFQKQEKYETVCLACNCPRGDEISLLISKEDEAKFFELLDTARFKGVPNKCIE</sequence>